<gene>
    <name evidence="1" type="ORF">AYR53_03960</name>
</gene>
<dbReference type="Proteomes" id="UP000078582">
    <property type="component" value="Chromosome"/>
</dbReference>
<name>A0A192H178_9LACO</name>
<evidence type="ECO:0000313" key="2">
    <source>
        <dbReference type="Proteomes" id="UP000078582"/>
    </source>
</evidence>
<evidence type="ECO:0000313" key="1">
    <source>
        <dbReference type="EMBL" id="ANK61997.1"/>
    </source>
</evidence>
<accession>A0A192H178</accession>
<dbReference type="OrthoDB" id="2288406at2"/>
<dbReference type="GeneID" id="42981394"/>
<dbReference type="STRING" id="375175.AYR53_03960"/>
<keyword evidence="2" id="KW-1185">Reference proteome</keyword>
<dbReference type="EMBL" id="CP014873">
    <property type="protein sequence ID" value="ANK61997.1"/>
    <property type="molecule type" value="Genomic_DNA"/>
</dbReference>
<dbReference type="AlphaFoldDB" id="A0A192H178"/>
<protein>
    <submittedName>
        <fullName evidence="1">Uncharacterized protein</fullName>
    </submittedName>
</protein>
<reference evidence="1 2" key="1">
    <citation type="submission" date="2016-03" db="EMBL/GenBank/DDBJ databases">
        <title>Pediococcus and Lactobacillus from brewery environment - whole genome sequencing and assembly.</title>
        <authorList>
            <person name="Behr J."/>
            <person name="Geissler A.J."/>
            <person name="Vogel R.F."/>
        </authorList>
    </citation>
    <scope>NUCLEOTIDE SEQUENCE [LARGE SCALE GENOMIC DNA]</scope>
    <source>
        <strain evidence="1 2">TMW 1.1989</strain>
    </source>
</reference>
<sequence length="133" mass="15694">MSKLTKRLLIVLLVIMQLIFLWVPVELRTLYNTRLGFMRQILFMNETYPVHLVEWLFWLLVLLTLYYLITLSLKRHKKWQIISWLSVGWLLLVLLVIIIAALLTAAGAPLHFYNLACWCVVLIMQLLMIKVAL</sequence>
<organism evidence="1 2">
    <name type="scientific">Loigolactobacillus backii</name>
    <dbReference type="NCBI Taxonomy" id="375175"/>
    <lineage>
        <taxon>Bacteria</taxon>
        <taxon>Bacillati</taxon>
        <taxon>Bacillota</taxon>
        <taxon>Bacilli</taxon>
        <taxon>Lactobacillales</taxon>
        <taxon>Lactobacillaceae</taxon>
        <taxon>Loigolactobacillus</taxon>
    </lineage>
</organism>
<proteinExistence type="predicted"/>
<dbReference type="RefSeq" id="WP_068279162.1">
    <property type="nucleotide sequence ID" value="NZ_CP014873.1"/>
</dbReference>